<dbReference type="SUPFAM" id="SSF54001">
    <property type="entry name" value="Cysteine proteinases"/>
    <property type="match status" value="1"/>
</dbReference>
<dbReference type="Gene3D" id="3.40.395.10">
    <property type="entry name" value="Adenoviral Proteinase, Chain A"/>
    <property type="match status" value="1"/>
</dbReference>
<evidence type="ECO:0000313" key="6">
    <source>
        <dbReference type="Proteomes" id="UP001369086"/>
    </source>
</evidence>
<protein>
    <submittedName>
        <fullName evidence="5">Lysine-specific demethylase 5B-like</fullName>
    </submittedName>
</protein>
<dbReference type="InterPro" id="IPR003653">
    <property type="entry name" value="Peptidase_C48_C"/>
</dbReference>
<feature type="domain" description="Ubiquitin-like protease family profile" evidence="4">
    <location>
        <begin position="1"/>
        <end position="103"/>
    </location>
</feature>
<accession>A0ABR0YZ05</accession>
<sequence length="103" mass="12006">MTEIWQGKPPMMRQVDLDKYTMLLGAVCDHHHWTLVVIYPREKKALYLNPLGENAWQIEKCKAVTRAFLRKKGWTMSRWECSTVPHPKQQDSVSCGVFVCKTV</sequence>
<dbReference type="EMBL" id="JAHFZB010000020">
    <property type="protein sequence ID" value="KAK6477815.1"/>
    <property type="molecule type" value="Genomic_DNA"/>
</dbReference>
<gene>
    <name evidence="5" type="ORF">HHUSO_G21424</name>
</gene>
<keyword evidence="3" id="KW-0378">Hydrolase</keyword>
<keyword evidence="6" id="KW-1185">Reference proteome</keyword>
<reference evidence="5 6" key="1">
    <citation type="submission" date="2021-05" db="EMBL/GenBank/DDBJ databases">
        <authorList>
            <person name="Zahm M."/>
            <person name="Klopp C."/>
            <person name="Cabau C."/>
            <person name="Kuhl H."/>
            <person name="Suciu R."/>
            <person name="Ciorpac M."/>
            <person name="Holostenco D."/>
            <person name="Gessner J."/>
            <person name="Wuertz S."/>
            <person name="Hohne C."/>
            <person name="Stock M."/>
            <person name="Gislard M."/>
            <person name="Lluch J."/>
            <person name="Milhes M."/>
            <person name="Lampietro C."/>
            <person name="Lopez Roques C."/>
            <person name="Donnadieu C."/>
            <person name="Du K."/>
            <person name="Schartl M."/>
            <person name="Guiguen Y."/>
        </authorList>
    </citation>
    <scope>NUCLEOTIDE SEQUENCE [LARGE SCALE GENOMIC DNA]</scope>
    <source>
        <strain evidence="5">Hh-F2</strain>
        <tissue evidence="5">Blood</tissue>
    </source>
</reference>
<evidence type="ECO:0000313" key="5">
    <source>
        <dbReference type="EMBL" id="KAK6477815.1"/>
    </source>
</evidence>
<dbReference type="Proteomes" id="UP001369086">
    <property type="component" value="Unassembled WGS sequence"/>
</dbReference>
<organism evidence="5 6">
    <name type="scientific">Huso huso</name>
    <name type="common">Beluga</name>
    <name type="synonym">Acipenser huso</name>
    <dbReference type="NCBI Taxonomy" id="61971"/>
    <lineage>
        <taxon>Eukaryota</taxon>
        <taxon>Metazoa</taxon>
        <taxon>Chordata</taxon>
        <taxon>Craniata</taxon>
        <taxon>Vertebrata</taxon>
        <taxon>Euteleostomi</taxon>
        <taxon>Actinopterygii</taxon>
        <taxon>Chondrostei</taxon>
        <taxon>Acipenseriformes</taxon>
        <taxon>Acipenseridae</taxon>
        <taxon>Huso</taxon>
    </lineage>
</organism>
<evidence type="ECO:0000256" key="2">
    <source>
        <dbReference type="ARBA" id="ARBA00022670"/>
    </source>
</evidence>
<keyword evidence="2" id="KW-0645">Protease</keyword>
<evidence type="ECO:0000256" key="1">
    <source>
        <dbReference type="ARBA" id="ARBA00005234"/>
    </source>
</evidence>
<name>A0ABR0YZ05_HUSHU</name>
<comment type="similarity">
    <text evidence="1">Belongs to the peptidase C48 family.</text>
</comment>
<evidence type="ECO:0000259" key="4">
    <source>
        <dbReference type="PROSITE" id="PS50600"/>
    </source>
</evidence>
<dbReference type="PROSITE" id="PS50600">
    <property type="entry name" value="ULP_PROTEASE"/>
    <property type="match status" value="1"/>
</dbReference>
<dbReference type="Pfam" id="PF02902">
    <property type="entry name" value="Peptidase_C48"/>
    <property type="match status" value="1"/>
</dbReference>
<proteinExistence type="inferred from homology"/>
<dbReference type="InterPro" id="IPR038765">
    <property type="entry name" value="Papain-like_cys_pep_sf"/>
</dbReference>
<comment type="caution">
    <text evidence="5">The sequence shown here is derived from an EMBL/GenBank/DDBJ whole genome shotgun (WGS) entry which is preliminary data.</text>
</comment>
<evidence type="ECO:0000256" key="3">
    <source>
        <dbReference type="ARBA" id="ARBA00022801"/>
    </source>
</evidence>